<evidence type="ECO:0000256" key="2">
    <source>
        <dbReference type="ARBA" id="ARBA00004371"/>
    </source>
</evidence>
<dbReference type="PANTHER" id="PTHR12053">
    <property type="entry name" value="PROTEASE FAMILY M28 PLASMA GLUTAMATE CARBOXYPEPTIDASE-RELATED"/>
    <property type="match status" value="1"/>
</dbReference>
<keyword evidence="7" id="KW-0121">Carboxypeptidase</keyword>
<organism evidence="24 25">
    <name type="scientific">Eiseniibacteriota bacterium</name>
    <dbReference type="NCBI Taxonomy" id="2212470"/>
    <lineage>
        <taxon>Bacteria</taxon>
        <taxon>Candidatus Eiseniibacteriota</taxon>
    </lineage>
</organism>
<evidence type="ECO:0000256" key="10">
    <source>
        <dbReference type="ARBA" id="ARBA00022729"/>
    </source>
</evidence>
<dbReference type="Pfam" id="PF02225">
    <property type="entry name" value="PA"/>
    <property type="match status" value="1"/>
</dbReference>
<evidence type="ECO:0000256" key="7">
    <source>
        <dbReference type="ARBA" id="ARBA00022645"/>
    </source>
</evidence>
<keyword evidence="17" id="KW-0325">Glycoprotein</keyword>
<keyword evidence="10 21" id="KW-0732">Signal</keyword>
<evidence type="ECO:0000256" key="9">
    <source>
        <dbReference type="ARBA" id="ARBA00022723"/>
    </source>
</evidence>
<accession>A0A849SK05</accession>
<dbReference type="GO" id="GO:0070573">
    <property type="term" value="F:metallodipeptidase activity"/>
    <property type="evidence" value="ECO:0007669"/>
    <property type="project" value="InterPro"/>
</dbReference>
<proteinExistence type="predicted"/>
<feature type="chain" id="PRO_5032428769" description="Carboxypeptidase Q" evidence="21">
    <location>
        <begin position="33"/>
        <end position="492"/>
    </location>
</feature>
<keyword evidence="15" id="KW-0482">Metalloprotease</keyword>
<evidence type="ECO:0000256" key="13">
    <source>
        <dbReference type="ARBA" id="ARBA00022833"/>
    </source>
</evidence>
<evidence type="ECO:0000256" key="4">
    <source>
        <dbReference type="ARBA" id="ARBA00004613"/>
    </source>
</evidence>
<dbReference type="GO" id="GO:0046872">
    <property type="term" value="F:metal ion binding"/>
    <property type="evidence" value="ECO:0007669"/>
    <property type="project" value="UniProtKB-KW"/>
</dbReference>
<dbReference type="PANTHER" id="PTHR12053:SF3">
    <property type="entry name" value="CARBOXYPEPTIDASE Q"/>
    <property type="match status" value="1"/>
</dbReference>
<dbReference type="InterPro" id="IPR003137">
    <property type="entry name" value="PA_domain"/>
</dbReference>
<keyword evidence="11 24" id="KW-0378">Hydrolase</keyword>
<keyword evidence="12" id="KW-0256">Endoplasmic reticulum</keyword>
<evidence type="ECO:0000259" key="23">
    <source>
        <dbReference type="Pfam" id="PF04389"/>
    </source>
</evidence>
<keyword evidence="6" id="KW-0964">Secreted</keyword>
<dbReference type="EMBL" id="JABFRW010000087">
    <property type="protein sequence ID" value="NOT34013.1"/>
    <property type="molecule type" value="Genomic_DNA"/>
</dbReference>
<evidence type="ECO:0000256" key="5">
    <source>
        <dbReference type="ARBA" id="ARBA00014116"/>
    </source>
</evidence>
<dbReference type="GO" id="GO:0005764">
    <property type="term" value="C:lysosome"/>
    <property type="evidence" value="ECO:0007669"/>
    <property type="project" value="UniProtKB-SubCell"/>
</dbReference>
<sequence>MNHSIRHSRRAARATAWMLACGLAASSITAHAARPRVSDPDSLATAYRERAARLIGTALLSPRAYERLHELCDGIGHRLSGSRPLERAVDWAATRMKADGFENVRRQPVWVPHWERGAEGAWIVEPRLHPISLLGLGRSVGTPPGGLEAEVRVVSRFSELDSLPVDSVRGRIVLFDVPFTSYSATVLYRAEGAKRAAARGAVAMLVRSVGPTSLRTPHTGSMGEYVDSIPRIPGAAISIEDAEMIHRFAARGERVRVRLEMEARTLELARSYNVMGEIRGRERPDEVVVVGGHLDSWDVGQGAHDDGGGCVISMEAVRLIRELGLKPRRTLRCVLWTNEENGLRGALAYADSLGAPRERHVAAIESDGGVERLLGFGVTVWKPGTEQVDSLRTRRARAQLLELAPLLAPLGASTLGADGGGADVGPLMKHGVPGLAHLTTMARYFEWHHTAADMLDKVDPLELRQNAAALAVLAFVLADMPEPLGGPLPGGR</sequence>
<gene>
    <name evidence="24" type="ORF">HOP12_07575</name>
</gene>
<protein>
    <recommendedName>
        <fullName evidence="5">Carboxypeptidase Q</fullName>
    </recommendedName>
    <alternativeName>
        <fullName evidence="20">Plasma glutamate carboxypeptidase</fullName>
    </alternativeName>
</protein>
<evidence type="ECO:0000313" key="24">
    <source>
        <dbReference type="EMBL" id="NOT34013.1"/>
    </source>
</evidence>
<feature type="domain" description="PA" evidence="22">
    <location>
        <begin position="167"/>
        <end position="244"/>
    </location>
</feature>
<dbReference type="Gene3D" id="3.40.630.10">
    <property type="entry name" value="Zn peptidases"/>
    <property type="match status" value="1"/>
</dbReference>
<comment type="subcellular location">
    <subcellularLocation>
        <location evidence="1">Endoplasmic reticulum</location>
    </subcellularLocation>
    <subcellularLocation>
        <location evidence="3">Golgi apparatus</location>
    </subcellularLocation>
    <subcellularLocation>
        <location evidence="2">Lysosome</location>
    </subcellularLocation>
    <subcellularLocation>
        <location evidence="4">Secreted</location>
    </subcellularLocation>
</comment>
<evidence type="ECO:0000256" key="20">
    <source>
        <dbReference type="ARBA" id="ARBA00033328"/>
    </source>
</evidence>
<dbReference type="GO" id="GO:0043171">
    <property type="term" value="P:peptide catabolic process"/>
    <property type="evidence" value="ECO:0007669"/>
    <property type="project" value="TreeGrafter"/>
</dbReference>
<dbReference type="AlphaFoldDB" id="A0A849SK05"/>
<feature type="domain" description="Peptidase M28" evidence="23">
    <location>
        <begin position="273"/>
        <end position="471"/>
    </location>
</feature>
<evidence type="ECO:0000256" key="18">
    <source>
        <dbReference type="ARBA" id="ARBA00023228"/>
    </source>
</evidence>
<comment type="subunit">
    <text evidence="19">Homodimer. The monomeric form is inactive while the homodimer is active.</text>
</comment>
<evidence type="ECO:0000256" key="14">
    <source>
        <dbReference type="ARBA" id="ARBA00023034"/>
    </source>
</evidence>
<evidence type="ECO:0000256" key="12">
    <source>
        <dbReference type="ARBA" id="ARBA00022824"/>
    </source>
</evidence>
<evidence type="ECO:0000256" key="11">
    <source>
        <dbReference type="ARBA" id="ARBA00022801"/>
    </source>
</evidence>
<feature type="signal peptide" evidence="21">
    <location>
        <begin position="1"/>
        <end position="32"/>
    </location>
</feature>
<reference evidence="24 25" key="1">
    <citation type="submission" date="2020-04" db="EMBL/GenBank/DDBJ databases">
        <title>Metagenomic profiling of ammonia- and methane-oxidizing microorganisms in a Dutch drinking water treatment plant.</title>
        <authorList>
            <person name="Poghosyan L."/>
            <person name="Leucker S."/>
        </authorList>
    </citation>
    <scope>NUCLEOTIDE SEQUENCE [LARGE SCALE GENOMIC DNA]</scope>
    <source>
        <strain evidence="24">S-RSF-IL-03</strain>
    </source>
</reference>
<keyword evidence="14" id="KW-0333">Golgi apparatus</keyword>
<comment type="caution">
    <text evidence="24">The sequence shown here is derived from an EMBL/GenBank/DDBJ whole genome shotgun (WGS) entry which is preliminary data.</text>
</comment>
<keyword evidence="8" id="KW-0645">Protease</keyword>
<dbReference type="SUPFAM" id="SSF53187">
    <property type="entry name" value="Zn-dependent exopeptidases"/>
    <property type="match status" value="1"/>
</dbReference>
<dbReference type="Pfam" id="PF04389">
    <property type="entry name" value="Peptidase_M28"/>
    <property type="match status" value="1"/>
</dbReference>
<dbReference type="GO" id="GO:0004180">
    <property type="term" value="F:carboxypeptidase activity"/>
    <property type="evidence" value="ECO:0007669"/>
    <property type="project" value="UniProtKB-KW"/>
</dbReference>
<evidence type="ECO:0000259" key="22">
    <source>
        <dbReference type="Pfam" id="PF02225"/>
    </source>
</evidence>
<evidence type="ECO:0000256" key="21">
    <source>
        <dbReference type="SAM" id="SignalP"/>
    </source>
</evidence>
<keyword evidence="9" id="KW-0479">Metal-binding</keyword>
<dbReference type="Gene3D" id="3.50.30.30">
    <property type="match status" value="1"/>
</dbReference>
<dbReference type="GO" id="GO:0006508">
    <property type="term" value="P:proteolysis"/>
    <property type="evidence" value="ECO:0007669"/>
    <property type="project" value="UniProtKB-KW"/>
</dbReference>
<name>A0A849SK05_UNCEI</name>
<evidence type="ECO:0000256" key="17">
    <source>
        <dbReference type="ARBA" id="ARBA00023180"/>
    </source>
</evidence>
<evidence type="ECO:0000256" key="1">
    <source>
        <dbReference type="ARBA" id="ARBA00004240"/>
    </source>
</evidence>
<evidence type="ECO:0000256" key="19">
    <source>
        <dbReference type="ARBA" id="ARBA00025833"/>
    </source>
</evidence>
<keyword evidence="16" id="KW-0865">Zymogen</keyword>
<evidence type="ECO:0000256" key="6">
    <source>
        <dbReference type="ARBA" id="ARBA00022525"/>
    </source>
</evidence>
<evidence type="ECO:0000313" key="25">
    <source>
        <dbReference type="Proteomes" id="UP000580839"/>
    </source>
</evidence>
<dbReference type="InterPro" id="IPR007484">
    <property type="entry name" value="Peptidase_M28"/>
</dbReference>
<dbReference type="Proteomes" id="UP000580839">
    <property type="component" value="Unassembled WGS sequence"/>
</dbReference>
<evidence type="ECO:0000256" key="15">
    <source>
        <dbReference type="ARBA" id="ARBA00023049"/>
    </source>
</evidence>
<keyword evidence="18" id="KW-0458">Lysosome</keyword>
<keyword evidence="13" id="KW-0862">Zinc</keyword>
<evidence type="ECO:0000256" key="8">
    <source>
        <dbReference type="ARBA" id="ARBA00022670"/>
    </source>
</evidence>
<dbReference type="GO" id="GO:0005615">
    <property type="term" value="C:extracellular space"/>
    <property type="evidence" value="ECO:0007669"/>
    <property type="project" value="TreeGrafter"/>
</dbReference>
<evidence type="ECO:0000256" key="3">
    <source>
        <dbReference type="ARBA" id="ARBA00004555"/>
    </source>
</evidence>
<dbReference type="InterPro" id="IPR039866">
    <property type="entry name" value="CPQ"/>
</dbReference>
<evidence type="ECO:0000256" key="16">
    <source>
        <dbReference type="ARBA" id="ARBA00023145"/>
    </source>
</evidence>